<protein>
    <submittedName>
        <fullName evidence="10">Hippocampus abundant transcript 1 protein</fullName>
    </submittedName>
</protein>
<keyword evidence="3" id="KW-0813">Transport</keyword>
<dbReference type="GO" id="GO:0022857">
    <property type="term" value="F:transmembrane transporter activity"/>
    <property type="evidence" value="ECO:0007669"/>
    <property type="project" value="InterPro"/>
</dbReference>
<keyword evidence="4 8" id="KW-0812">Transmembrane</keyword>
<dbReference type="InterPro" id="IPR036259">
    <property type="entry name" value="MFS_trans_sf"/>
</dbReference>
<evidence type="ECO:0000313" key="10">
    <source>
        <dbReference type="EMBL" id="KAF6733966.1"/>
    </source>
</evidence>
<gene>
    <name evidence="10" type="ORF">FQA47_001876</name>
</gene>
<feature type="domain" description="Major facilitator superfamily (MFS) profile" evidence="9">
    <location>
        <begin position="1"/>
        <end position="325"/>
    </location>
</feature>
<evidence type="ECO:0000256" key="6">
    <source>
        <dbReference type="ARBA" id="ARBA00023136"/>
    </source>
</evidence>
<comment type="subcellular location">
    <subcellularLocation>
        <location evidence="1">Membrane</location>
        <topology evidence="1">Multi-pass membrane protein</topology>
    </subcellularLocation>
</comment>
<evidence type="ECO:0000256" key="2">
    <source>
        <dbReference type="ARBA" id="ARBA00008335"/>
    </source>
</evidence>
<keyword evidence="6 8" id="KW-0472">Membrane</keyword>
<feature type="region of interest" description="Disordered" evidence="7">
    <location>
        <begin position="330"/>
        <end position="364"/>
    </location>
</feature>
<dbReference type="Pfam" id="PF07690">
    <property type="entry name" value="MFS_1"/>
    <property type="match status" value="1"/>
</dbReference>
<comment type="similarity">
    <text evidence="2">Belongs to the major facilitator superfamily.</text>
</comment>
<feature type="transmembrane region" description="Helical" evidence="8">
    <location>
        <begin position="71"/>
        <end position="91"/>
    </location>
</feature>
<dbReference type="GO" id="GO:0016020">
    <property type="term" value="C:membrane"/>
    <property type="evidence" value="ECO:0007669"/>
    <property type="project" value="UniProtKB-SubCell"/>
</dbReference>
<dbReference type="AlphaFoldDB" id="A0A834FH28"/>
<dbReference type="PRINTS" id="PR01035">
    <property type="entry name" value="TCRTETA"/>
</dbReference>
<evidence type="ECO:0000256" key="7">
    <source>
        <dbReference type="SAM" id="MobiDB-lite"/>
    </source>
</evidence>
<dbReference type="PROSITE" id="PS50850">
    <property type="entry name" value="MFS"/>
    <property type="match status" value="1"/>
</dbReference>
<feature type="transmembrane region" description="Helical" evidence="8">
    <location>
        <begin position="41"/>
        <end position="65"/>
    </location>
</feature>
<feature type="compositionally biased region" description="Polar residues" evidence="7">
    <location>
        <begin position="338"/>
        <end position="349"/>
    </location>
</feature>
<dbReference type="PANTHER" id="PTHR23504:SF34">
    <property type="entry name" value="MAJOR FACILITATOR SUPERFAMILY (MFS) PROFILE DOMAIN-CONTAINING PROTEIN"/>
    <property type="match status" value="1"/>
</dbReference>
<evidence type="ECO:0000256" key="4">
    <source>
        <dbReference type="ARBA" id="ARBA00022692"/>
    </source>
</evidence>
<dbReference type="InterPro" id="IPR011701">
    <property type="entry name" value="MFS"/>
</dbReference>
<evidence type="ECO:0000313" key="11">
    <source>
        <dbReference type="Proteomes" id="UP000646548"/>
    </source>
</evidence>
<proteinExistence type="inferred from homology"/>
<feature type="transmembrane region" description="Helical" evidence="8">
    <location>
        <begin position="207"/>
        <end position="232"/>
    </location>
</feature>
<evidence type="ECO:0000256" key="3">
    <source>
        <dbReference type="ARBA" id="ARBA00022448"/>
    </source>
</evidence>
<evidence type="ECO:0000259" key="9">
    <source>
        <dbReference type="PROSITE" id="PS50850"/>
    </source>
</evidence>
<reference evidence="10" key="1">
    <citation type="journal article" name="BMC Genomics">
        <title>Long-read sequencing and de novo genome assembly of marine medaka (Oryzias melastigma).</title>
        <authorList>
            <person name="Liang P."/>
            <person name="Saqib H.S.A."/>
            <person name="Ni X."/>
            <person name="Shen Y."/>
        </authorList>
    </citation>
    <scope>NUCLEOTIDE SEQUENCE</scope>
    <source>
        <strain evidence="10">Bigg-433</strain>
    </source>
</reference>
<organism evidence="10 11">
    <name type="scientific">Oryzias melastigma</name>
    <name type="common">Marine medaka</name>
    <dbReference type="NCBI Taxonomy" id="30732"/>
    <lineage>
        <taxon>Eukaryota</taxon>
        <taxon>Metazoa</taxon>
        <taxon>Chordata</taxon>
        <taxon>Craniata</taxon>
        <taxon>Vertebrata</taxon>
        <taxon>Euteleostomi</taxon>
        <taxon>Actinopterygii</taxon>
        <taxon>Neopterygii</taxon>
        <taxon>Teleostei</taxon>
        <taxon>Neoteleostei</taxon>
        <taxon>Acanthomorphata</taxon>
        <taxon>Ovalentaria</taxon>
        <taxon>Atherinomorphae</taxon>
        <taxon>Beloniformes</taxon>
        <taxon>Adrianichthyidae</taxon>
        <taxon>Oryziinae</taxon>
        <taxon>Oryzias</taxon>
    </lineage>
</organism>
<dbReference type="SUPFAM" id="SSF103473">
    <property type="entry name" value="MFS general substrate transporter"/>
    <property type="match status" value="1"/>
</dbReference>
<evidence type="ECO:0000256" key="5">
    <source>
        <dbReference type="ARBA" id="ARBA00022989"/>
    </source>
</evidence>
<evidence type="ECO:0000256" key="8">
    <source>
        <dbReference type="SAM" id="Phobius"/>
    </source>
</evidence>
<dbReference type="InterPro" id="IPR020846">
    <property type="entry name" value="MFS_dom"/>
</dbReference>
<evidence type="ECO:0000256" key="1">
    <source>
        <dbReference type="ARBA" id="ARBA00004141"/>
    </source>
</evidence>
<dbReference type="EMBL" id="WKFB01000147">
    <property type="protein sequence ID" value="KAF6733966.1"/>
    <property type="molecule type" value="Genomic_DNA"/>
</dbReference>
<dbReference type="Gene3D" id="1.20.1250.20">
    <property type="entry name" value="MFS general substrate transporter like domains"/>
    <property type="match status" value="1"/>
</dbReference>
<dbReference type="PANTHER" id="PTHR23504">
    <property type="entry name" value="MAJOR FACILITATOR SUPERFAMILY DOMAIN-CONTAINING PROTEIN 10"/>
    <property type="match status" value="1"/>
</dbReference>
<accession>A0A834FH28</accession>
<feature type="transmembrane region" description="Helical" evidence="8">
    <location>
        <begin position="6"/>
        <end position="29"/>
    </location>
</feature>
<feature type="transmembrane region" description="Helical" evidence="8">
    <location>
        <begin position="303"/>
        <end position="320"/>
    </location>
</feature>
<name>A0A834FH28_ORYME</name>
<keyword evidence="5 8" id="KW-1133">Transmembrane helix</keyword>
<feature type="transmembrane region" description="Helical" evidence="8">
    <location>
        <begin position="128"/>
        <end position="152"/>
    </location>
</feature>
<dbReference type="Proteomes" id="UP000646548">
    <property type="component" value="Unassembled WGS sequence"/>
</dbReference>
<sequence>MKISPWWYFAVISMSGVFAVTFSVIFAYVADITQEHERSTAYGLVSATFAASLVTSPAIGAYLSVAYGDTLVVILATAIALLDICFILVAVPESLPEKMRPASWGAPISWEQADPFASLRKVGQDSTVLLICITVFLSYLPEAGQYSSFFLYLKQVIRFSSETVAAFIAVVGILSILAQTVVLGILMRSIGNKNTILLGLGFQILQLAWMMWAAGAVAAMSSITFPAISAIVSRNADPDQQGVVQGMITGIRGLCNGLGPALYGFVFYLFHVELSDTDGSEKGAKVNMANPTDESAIIPGPPFLFGACSVLLSLLVALFIPEHTGPGVRPGAYKKHSNGAQSHSHSPQGSGAEGKEPLLEDSSV</sequence>
<comment type="caution">
    <text evidence="10">The sequence shown here is derived from an EMBL/GenBank/DDBJ whole genome shotgun (WGS) entry which is preliminary data.</text>
</comment>
<dbReference type="InterPro" id="IPR001958">
    <property type="entry name" value="Tet-R_TetA/multi-R_MdtG-like"/>
</dbReference>
<feature type="transmembrane region" description="Helical" evidence="8">
    <location>
        <begin position="164"/>
        <end position="186"/>
    </location>
</feature>